<dbReference type="AlphaFoldDB" id="A0AA97CVT6"/>
<protein>
    <submittedName>
        <fullName evidence="2">Nucleoid-associated protein EspR</fullName>
    </submittedName>
</protein>
<dbReference type="GO" id="GO:0003677">
    <property type="term" value="F:DNA binding"/>
    <property type="evidence" value="ECO:0007669"/>
    <property type="project" value="InterPro"/>
</dbReference>
<evidence type="ECO:0000313" key="2">
    <source>
        <dbReference type="EMBL" id="WOC12112.1"/>
    </source>
</evidence>
<dbReference type="EMBL" id="CP128986">
    <property type="protein sequence ID" value="WOC12112.1"/>
    <property type="molecule type" value="Genomic_DNA"/>
</dbReference>
<dbReference type="InterPro" id="IPR001387">
    <property type="entry name" value="Cro/C1-type_HTH"/>
</dbReference>
<dbReference type="SUPFAM" id="SSF47413">
    <property type="entry name" value="lambda repressor-like DNA-binding domains"/>
    <property type="match status" value="1"/>
</dbReference>
<evidence type="ECO:0000259" key="1">
    <source>
        <dbReference type="PROSITE" id="PS50943"/>
    </source>
</evidence>
<gene>
    <name evidence="2" type="primary">espR_2</name>
    <name evidence="2" type="ORF">MP11Mi_11940</name>
</gene>
<accession>A0AA97CVT6</accession>
<sequence length="148" mass="16440">MSDGEAGVFALRLDELFRSLPGPDGRPYSAKTIAQRAADRGYRIGESYLSQLRSGKAKSPSFRTVEGLAAAFDVDIRHFLTDDAERRTRAEIERFRAMADPEVHRVAQRLAGLPRETVAVVDDLVDVLHRRREPVIAADQGLHLVADT</sequence>
<dbReference type="RefSeq" id="WP_420041370.1">
    <property type="nucleotide sequence ID" value="NZ_CP128986.1"/>
</dbReference>
<dbReference type="PROSITE" id="PS50943">
    <property type="entry name" value="HTH_CROC1"/>
    <property type="match status" value="1"/>
</dbReference>
<proteinExistence type="predicted"/>
<dbReference type="InterPro" id="IPR010982">
    <property type="entry name" value="Lambda_DNA-bd_dom_sf"/>
</dbReference>
<feature type="domain" description="HTH cro/C1-type" evidence="1">
    <location>
        <begin position="47"/>
        <end position="79"/>
    </location>
</feature>
<name>A0AA97CVT6_9ACTN</name>
<reference evidence="2" key="1">
    <citation type="submission" date="2023-06" db="EMBL/GenBank/DDBJ databases">
        <title>Gordonia sp. nov. and Pseudochrobactrum sp. nov., two species isolated from the burying beetle Nicrophorus vespilloides.</title>
        <authorList>
            <person name="Poehlein A."/>
            <person name="Guzman J."/>
            <person name="Daniel R."/>
            <person name="Vilcinskas A."/>
        </authorList>
    </citation>
    <scope>NUCLEOTIDE SEQUENCE</scope>
    <source>
        <strain evidence="2">MP11Mi</strain>
    </source>
</reference>
<organism evidence="2">
    <name type="scientific">Gordonia sp. MP11Mi</name>
    <dbReference type="NCBI Taxonomy" id="3022769"/>
    <lineage>
        <taxon>Bacteria</taxon>
        <taxon>Bacillati</taxon>
        <taxon>Actinomycetota</taxon>
        <taxon>Actinomycetes</taxon>
        <taxon>Mycobacteriales</taxon>
        <taxon>Gordoniaceae</taxon>
        <taxon>Gordonia</taxon>
    </lineage>
</organism>
<dbReference type="Gene3D" id="1.10.260.40">
    <property type="entry name" value="lambda repressor-like DNA-binding domains"/>
    <property type="match status" value="1"/>
</dbReference>